<proteinExistence type="predicted"/>
<dbReference type="EMBL" id="CM047587">
    <property type="protein sequence ID" value="KAI9907577.1"/>
    <property type="molecule type" value="Genomic_DNA"/>
</dbReference>
<sequence length="156" mass="17120">MHCVDVVEPALRSTVFRSSCRDAGQSSKACHGSRICTHKRGNSPPNPGIYLQVGTIAITRSGNRLRFSHTAAASGRQESKPHFPTFKTLPCDHVLAESIPKSLQPGRTCRNTLRRNGQVTRSHDRCDSSRRQCSPLDRSSRHPIQSKTVASSATES</sequence>
<organism evidence="1 2">
    <name type="scientific">Peronosclerospora sorghi</name>
    <dbReference type="NCBI Taxonomy" id="230839"/>
    <lineage>
        <taxon>Eukaryota</taxon>
        <taxon>Sar</taxon>
        <taxon>Stramenopiles</taxon>
        <taxon>Oomycota</taxon>
        <taxon>Peronosporomycetes</taxon>
        <taxon>Peronosporales</taxon>
        <taxon>Peronosporaceae</taxon>
        <taxon>Peronosclerospora</taxon>
    </lineage>
</organism>
<keyword evidence="2" id="KW-1185">Reference proteome</keyword>
<reference evidence="1 2" key="1">
    <citation type="journal article" date="2022" name="bioRxiv">
        <title>The genome of the oomycete Peronosclerospora sorghi, a cosmopolitan pathogen of maize and sorghum, is inflated with dispersed pseudogenes.</title>
        <authorList>
            <person name="Fletcher K."/>
            <person name="Martin F."/>
            <person name="Isakeit T."/>
            <person name="Cavanaugh K."/>
            <person name="Magill C."/>
            <person name="Michelmore R."/>
        </authorList>
    </citation>
    <scope>NUCLEOTIDE SEQUENCE [LARGE SCALE GENOMIC DNA]</scope>
    <source>
        <strain evidence="1">P6</strain>
    </source>
</reference>
<comment type="caution">
    <text evidence="1">The sequence shown here is derived from an EMBL/GenBank/DDBJ whole genome shotgun (WGS) entry which is preliminary data.</text>
</comment>
<accession>A0ACC0VMM9</accession>
<dbReference type="Proteomes" id="UP001163321">
    <property type="component" value="Chromosome 8"/>
</dbReference>
<gene>
    <name evidence="1" type="ORF">PsorP6_003196</name>
</gene>
<protein>
    <submittedName>
        <fullName evidence="1">Uncharacterized protein</fullName>
    </submittedName>
</protein>
<evidence type="ECO:0000313" key="2">
    <source>
        <dbReference type="Proteomes" id="UP001163321"/>
    </source>
</evidence>
<name>A0ACC0VMM9_9STRA</name>
<evidence type="ECO:0000313" key="1">
    <source>
        <dbReference type="EMBL" id="KAI9907577.1"/>
    </source>
</evidence>